<dbReference type="HOGENOM" id="CLU_142408_0_0_1"/>
<dbReference type="FunFam" id="1.10.10.140:FF:000003">
    <property type="entry name" value="Cytochrome c oxidase assembly factor 6"/>
    <property type="match status" value="1"/>
</dbReference>
<evidence type="ECO:0000256" key="3">
    <source>
        <dbReference type="ARBA" id="ARBA00004569"/>
    </source>
</evidence>
<protein>
    <recommendedName>
        <fullName evidence="12">Cytochrome c oxidase assembly factor 6</fullName>
    </recommendedName>
</protein>
<evidence type="ECO:0000256" key="5">
    <source>
        <dbReference type="ARBA" id="ARBA00022490"/>
    </source>
</evidence>
<dbReference type="RefSeq" id="XP_013264865.1">
    <property type="nucleotide sequence ID" value="XM_013409411.1"/>
</dbReference>
<comment type="similarity">
    <text evidence="4">Belongs to the cytochrome c oxidase subunit 6B family.</text>
</comment>
<organism evidence="10 11">
    <name type="scientific">Exophiala aquamarina CBS 119918</name>
    <dbReference type="NCBI Taxonomy" id="1182545"/>
    <lineage>
        <taxon>Eukaryota</taxon>
        <taxon>Fungi</taxon>
        <taxon>Dikarya</taxon>
        <taxon>Ascomycota</taxon>
        <taxon>Pezizomycotina</taxon>
        <taxon>Eurotiomycetes</taxon>
        <taxon>Chaetothyriomycetidae</taxon>
        <taxon>Chaetothyriales</taxon>
        <taxon>Herpotrichiellaceae</taxon>
        <taxon>Exophiala</taxon>
    </lineage>
</organism>
<keyword evidence="8" id="KW-0539">Nucleus</keyword>
<keyword evidence="6" id="KW-0496">Mitochondrion</keyword>
<dbReference type="InterPro" id="IPR036549">
    <property type="entry name" value="CX6/COA6-like_sf"/>
</dbReference>
<accession>A0A072Q328</accession>
<evidence type="ECO:0000256" key="1">
    <source>
        <dbReference type="ARBA" id="ARBA00004123"/>
    </source>
</evidence>
<dbReference type="GO" id="GO:0005758">
    <property type="term" value="C:mitochondrial intermembrane space"/>
    <property type="evidence" value="ECO:0007669"/>
    <property type="project" value="UniProtKB-SubCell"/>
</dbReference>
<evidence type="ECO:0000256" key="6">
    <source>
        <dbReference type="ARBA" id="ARBA00023128"/>
    </source>
</evidence>
<evidence type="ECO:0000256" key="4">
    <source>
        <dbReference type="ARBA" id="ARBA00006425"/>
    </source>
</evidence>
<comment type="subcellular location">
    <subcellularLocation>
        <location evidence="2">Cytoplasm</location>
    </subcellularLocation>
    <subcellularLocation>
        <location evidence="3">Mitochondrion intermembrane space</location>
    </subcellularLocation>
    <subcellularLocation>
        <location evidence="1">Nucleus</location>
    </subcellularLocation>
</comment>
<keyword evidence="5" id="KW-0963">Cytoplasm</keyword>
<dbReference type="STRING" id="1182545.A0A072Q328"/>
<comment type="caution">
    <text evidence="10">The sequence shown here is derived from an EMBL/GenBank/DDBJ whole genome shotgun (WGS) entry which is preliminary data.</text>
</comment>
<dbReference type="GeneID" id="25275199"/>
<sequence>MGWLPTWLGGSATPSQPESVRPKSTDGGFIAPDRSAREICYESRDLFFECLDKNNILDAIKEDEKARKVCSKEVIDYERDCARSWIKYFKEKRVMEYNRDQTIARIQQDDAKMAAKSKAERGGKGWFG</sequence>
<dbReference type="OrthoDB" id="5545577at2759"/>
<keyword evidence="7" id="KW-1015">Disulfide bond</keyword>
<feature type="region of interest" description="Disordered" evidence="9">
    <location>
        <begin position="1"/>
        <end position="28"/>
    </location>
</feature>
<dbReference type="Gene3D" id="1.10.10.140">
    <property type="entry name" value="Cytochrome c oxidase, subunit VIb"/>
    <property type="match status" value="1"/>
</dbReference>
<gene>
    <name evidence="10" type="ORF">A1O9_00247</name>
</gene>
<evidence type="ECO:0000256" key="9">
    <source>
        <dbReference type="SAM" id="MobiDB-lite"/>
    </source>
</evidence>
<dbReference type="EMBL" id="AMGV01000001">
    <property type="protein sequence ID" value="KEF62275.1"/>
    <property type="molecule type" value="Genomic_DNA"/>
</dbReference>
<evidence type="ECO:0000256" key="7">
    <source>
        <dbReference type="ARBA" id="ARBA00023157"/>
    </source>
</evidence>
<evidence type="ECO:0000313" key="10">
    <source>
        <dbReference type="EMBL" id="KEF62275.1"/>
    </source>
</evidence>
<dbReference type="Proteomes" id="UP000027920">
    <property type="component" value="Unassembled WGS sequence"/>
</dbReference>
<dbReference type="PANTHER" id="PTHR47677:SF1">
    <property type="entry name" value="CYTOCHROME C OXIDASE ASSEMBLY FACTOR 6"/>
    <property type="match status" value="1"/>
</dbReference>
<keyword evidence="11" id="KW-1185">Reference proteome</keyword>
<dbReference type="SUPFAM" id="SSF47694">
    <property type="entry name" value="Cytochrome c oxidase subunit h"/>
    <property type="match status" value="1"/>
</dbReference>
<dbReference type="VEuPathDB" id="FungiDB:A1O9_00247"/>
<name>A0A072Q328_9EURO</name>
<dbReference type="AlphaFoldDB" id="A0A072Q328"/>
<evidence type="ECO:0000256" key="8">
    <source>
        <dbReference type="ARBA" id="ARBA00023242"/>
    </source>
</evidence>
<dbReference type="GO" id="GO:0005634">
    <property type="term" value="C:nucleus"/>
    <property type="evidence" value="ECO:0007669"/>
    <property type="project" value="UniProtKB-SubCell"/>
</dbReference>
<dbReference type="PANTHER" id="PTHR47677">
    <property type="entry name" value="CYTOCHROME C OXIDASE ASSEMBLY FACTOR 6"/>
    <property type="match status" value="1"/>
</dbReference>
<dbReference type="InterPro" id="IPR048280">
    <property type="entry name" value="COX6B-like"/>
</dbReference>
<proteinExistence type="inferred from homology"/>
<evidence type="ECO:0008006" key="12">
    <source>
        <dbReference type="Google" id="ProtNLM"/>
    </source>
</evidence>
<dbReference type="GO" id="GO:0033617">
    <property type="term" value="P:mitochondrial respiratory chain complex IV assembly"/>
    <property type="evidence" value="ECO:0007669"/>
    <property type="project" value="TreeGrafter"/>
</dbReference>
<dbReference type="InterPro" id="IPR048281">
    <property type="entry name" value="COA6_fun"/>
</dbReference>
<evidence type="ECO:0000256" key="2">
    <source>
        <dbReference type="ARBA" id="ARBA00004496"/>
    </source>
</evidence>
<reference evidence="10 11" key="1">
    <citation type="submission" date="2013-03" db="EMBL/GenBank/DDBJ databases">
        <title>The Genome Sequence of Exophiala aquamarina CBS 119918.</title>
        <authorList>
            <consortium name="The Broad Institute Genomics Platform"/>
            <person name="Cuomo C."/>
            <person name="de Hoog S."/>
            <person name="Gorbushina A."/>
            <person name="Walker B."/>
            <person name="Young S.K."/>
            <person name="Zeng Q."/>
            <person name="Gargeya S."/>
            <person name="Fitzgerald M."/>
            <person name="Haas B."/>
            <person name="Abouelleil A."/>
            <person name="Allen A.W."/>
            <person name="Alvarado L."/>
            <person name="Arachchi H.M."/>
            <person name="Berlin A.M."/>
            <person name="Chapman S.B."/>
            <person name="Gainer-Dewar J."/>
            <person name="Goldberg J."/>
            <person name="Griggs A."/>
            <person name="Gujja S."/>
            <person name="Hansen M."/>
            <person name="Howarth C."/>
            <person name="Imamovic A."/>
            <person name="Ireland A."/>
            <person name="Larimer J."/>
            <person name="McCowan C."/>
            <person name="Murphy C."/>
            <person name="Pearson M."/>
            <person name="Poon T.W."/>
            <person name="Priest M."/>
            <person name="Roberts A."/>
            <person name="Saif S."/>
            <person name="Shea T."/>
            <person name="Sisk P."/>
            <person name="Sykes S."/>
            <person name="Wortman J."/>
            <person name="Nusbaum C."/>
            <person name="Birren B."/>
        </authorList>
    </citation>
    <scope>NUCLEOTIDE SEQUENCE [LARGE SCALE GENOMIC DNA]</scope>
    <source>
        <strain evidence="10 11">CBS 119918</strain>
    </source>
</reference>
<evidence type="ECO:0000313" key="11">
    <source>
        <dbReference type="Proteomes" id="UP000027920"/>
    </source>
</evidence>
<dbReference type="Pfam" id="PF02297">
    <property type="entry name" value="COX6B"/>
    <property type="match status" value="1"/>
</dbReference>